<dbReference type="OrthoDB" id="3405163at2"/>
<organism evidence="2 3">
    <name type="scientific">Micromonospora halophytica</name>
    <dbReference type="NCBI Taxonomy" id="47864"/>
    <lineage>
        <taxon>Bacteria</taxon>
        <taxon>Bacillati</taxon>
        <taxon>Actinomycetota</taxon>
        <taxon>Actinomycetes</taxon>
        <taxon>Micromonosporales</taxon>
        <taxon>Micromonosporaceae</taxon>
        <taxon>Micromonospora</taxon>
    </lineage>
</organism>
<keyword evidence="3" id="KW-1185">Reference proteome</keyword>
<sequence>MAQDRAAARRRRLLWAGILAVAGLALLLLGLTVADGALAWLEVVLAIALLVTSYAVQRVARREALYADRERR</sequence>
<dbReference type="STRING" id="47864.GA0070560_10948"/>
<feature type="transmembrane region" description="Helical" evidence="1">
    <location>
        <begin position="12"/>
        <end position="31"/>
    </location>
</feature>
<dbReference type="Proteomes" id="UP000199408">
    <property type="component" value="Unassembled WGS sequence"/>
</dbReference>
<name>A0A1C5I905_9ACTN</name>
<proteinExistence type="predicted"/>
<gene>
    <name evidence="2" type="ORF">GA0070560_10948</name>
</gene>
<accession>A0A1C5I905</accession>
<feature type="transmembrane region" description="Helical" evidence="1">
    <location>
        <begin position="37"/>
        <end position="56"/>
    </location>
</feature>
<protein>
    <submittedName>
        <fullName evidence="2">Uncharacterized protein</fullName>
    </submittedName>
</protein>
<reference evidence="3" key="1">
    <citation type="submission" date="2016-06" db="EMBL/GenBank/DDBJ databases">
        <authorList>
            <person name="Varghese N."/>
        </authorList>
    </citation>
    <scope>NUCLEOTIDE SEQUENCE [LARGE SCALE GENOMIC DNA]</scope>
    <source>
        <strain evidence="3">DSM 43171</strain>
    </source>
</reference>
<dbReference type="RefSeq" id="WP_091296660.1">
    <property type="nucleotide sequence ID" value="NZ_FMDN01000009.1"/>
</dbReference>
<evidence type="ECO:0000256" key="1">
    <source>
        <dbReference type="SAM" id="Phobius"/>
    </source>
</evidence>
<evidence type="ECO:0000313" key="2">
    <source>
        <dbReference type="EMBL" id="SCG54774.1"/>
    </source>
</evidence>
<keyword evidence="1" id="KW-1133">Transmembrane helix</keyword>
<dbReference type="AlphaFoldDB" id="A0A1C5I905"/>
<keyword evidence="1" id="KW-0812">Transmembrane</keyword>
<keyword evidence="1" id="KW-0472">Membrane</keyword>
<dbReference type="EMBL" id="FMDN01000009">
    <property type="protein sequence ID" value="SCG54774.1"/>
    <property type="molecule type" value="Genomic_DNA"/>
</dbReference>
<evidence type="ECO:0000313" key="3">
    <source>
        <dbReference type="Proteomes" id="UP000199408"/>
    </source>
</evidence>